<gene>
    <name evidence="2" type="ORF">GSTUAT00000444001</name>
</gene>
<feature type="region of interest" description="Disordered" evidence="1">
    <location>
        <begin position="366"/>
        <end position="599"/>
    </location>
</feature>
<feature type="region of interest" description="Disordered" evidence="1">
    <location>
        <begin position="82"/>
        <end position="103"/>
    </location>
</feature>
<feature type="compositionally biased region" description="Basic and acidic residues" evidence="1">
    <location>
        <begin position="536"/>
        <end position="566"/>
    </location>
</feature>
<feature type="region of interest" description="Disordered" evidence="1">
    <location>
        <begin position="174"/>
        <end position="209"/>
    </location>
</feature>
<feature type="region of interest" description="Disordered" evidence="1">
    <location>
        <begin position="38"/>
        <end position="64"/>
    </location>
</feature>
<keyword evidence="3" id="KW-1185">Reference proteome</keyword>
<evidence type="ECO:0000313" key="3">
    <source>
        <dbReference type="Proteomes" id="UP001412239"/>
    </source>
</evidence>
<proteinExistence type="predicted"/>
<feature type="compositionally biased region" description="Acidic residues" evidence="1">
    <location>
        <begin position="475"/>
        <end position="501"/>
    </location>
</feature>
<dbReference type="AlphaFoldDB" id="A0A292Q8X2"/>
<reference evidence="2" key="1">
    <citation type="submission" date="2015-10" db="EMBL/GenBank/DDBJ databases">
        <authorList>
            <person name="Regsiter A."/>
            <person name="william w."/>
        </authorList>
    </citation>
    <scope>NUCLEOTIDE SEQUENCE</scope>
    <source>
        <strain evidence="2">Montdore</strain>
    </source>
</reference>
<feature type="compositionally biased region" description="Polar residues" evidence="1">
    <location>
        <begin position="228"/>
        <end position="238"/>
    </location>
</feature>
<evidence type="ECO:0000256" key="1">
    <source>
        <dbReference type="SAM" id="MobiDB-lite"/>
    </source>
</evidence>
<feature type="compositionally biased region" description="Low complexity" evidence="1">
    <location>
        <begin position="196"/>
        <end position="209"/>
    </location>
</feature>
<accession>A0A292Q8X2</accession>
<evidence type="ECO:0000313" key="2">
    <source>
        <dbReference type="EMBL" id="CUS15511.1"/>
    </source>
</evidence>
<feature type="compositionally biased region" description="Polar residues" evidence="1">
    <location>
        <begin position="174"/>
        <end position="190"/>
    </location>
</feature>
<dbReference type="Proteomes" id="UP001412239">
    <property type="component" value="Unassembled WGS sequence"/>
</dbReference>
<name>A0A292Q8X2_9PEZI</name>
<organism evidence="2 3">
    <name type="scientific">Tuber aestivum</name>
    <name type="common">summer truffle</name>
    <dbReference type="NCBI Taxonomy" id="59557"/>
    <lineage>
        <taxon>Eukaryota</taxon>
        <taxon>Fungi</taxon>
        <taxon>Dikarya</taxon>
        <taxon>Ascomycota</taxon>
        <taxon>Pezizomycotina</taxon>
        <taxon>Pezizomycetes</taxon>
        <taxon>Pezizales</taxon>
        <taxon>Tuberaceae</taxon>
        <taxon>Tuber</taxon>
    </lineage>
</organism>
<feature type="compositionally biased region" description="Basic and acidic residues" evidence="1">
    <location>
        <begin position="386"/>
        <end position="402"/>
    </location>
</feature>
<feature type="compositionally biased region" description="Basic residues" evidence="1">
    <location>
        <begin position="403"/>
        <end position="417"/>
    </location>
</feature>
<protein>
    <submittedName>
        <fullName evidence="2">Uncharacterized protein</fullName>
    </submittedName>
</protein>
<dbReference type="EMBL" id="LN890946">
    <property type="protein sequence ID" value="CUS15511.1"/>
    <property type="molecule type" value="Genomic_DNA"/>
</dbReference>
<sequence>MSFVAAFNFIFRPLSDFHSHITAPIKYARGICTAEASHSANPTEDHLSGSEESTSGSDSDSDIEDKDLGICWQTRHKHLPRSLAISPPRATTESADRGGLAEDLEPTDLTFTTNLHTKPAPGFFGFPPKKTSFAIPFVSGLQSKLFTVTGISAFSGPGGDNTAEGQLLGESFRSSAKNTASPKVTGSSVLPSPFKPSHNSHSASAAVSASPRSRLASTFCQFCRSQPSSVPRTHSSGHPPTVIGTAPTKGPFDNFVNLPPPLPSDQLYTTLPRSVPHHQSTLRAACTPALDIEMADPTVTSSPKPTAATPKNIPWNRVYEIHTSQLHGHLRFLKLLAANKGHSQPLTQCISRAETLLKDATAAAAASGISTAGPVPAKPEKRRRSVRFEDEVTKQAKPEKKTKTAHKPIRRPKMRHAKPSEARIAALFSTLGKRARDESSDSDNSSVGDAAEGERVIRKKIRKEYYTPGMVLEFESSDDEDDEEFVPSSEAEEEELGGADGDSDKDGDADGGEQDPSPSPEVDRRRAMDGGAGGKRPVDKDVNKKRVAREDVEHDAAAAKDVPETNKKRKIVVVSSPKRAVPSTQEGEEAGRGKKVRPS</sequence>
<feature type="region of interest" description="Disordered" evidence="1">
    <location>
        <begin position="228"/>
        <end position="254"/>
    </location>
</feature>